<organism evidence="10 11">
    <name type="scientific">Dinothrombium tinctorium</name>
    <dbReference type="NCBI Taxonomy" id="1965070"/>
    <lineage>
        <taxon>Eukaryota</taxon>
        <taxon>Metazoa</taxon>
        <taxon>Ecdysozoa</taxon>
        <taxon>Arthropoda</taxon>
        <taxon>Chelicerata</taxon>
        <taxon>Arachnida</taxon>
        <taxon>Acari</taxon>
        <taxon>Acariformes</taxon>
        <taxon>Trombidiformes</taxon>
        <taxon>Prostigmata</taxon>
        <taxon>Anystina</taxon>
        <taxon>Parasitengona</taxon>
        <taxon>Trombidioidea</taxon>
        <taxon>Trombidiidae</taxon>
        <taxon>Dinothrombium</taxon>
    </lineage>
</organism>
<dbReference type="PROSITE" id="PS00677">
    <property type="entry name" value="DAO"/>
    <property type="match status" value="1"/>
</dbReference>
<feature type="binding site" evidence="7">
    <location>
        <begin position="61"/>
        <end position="62"/>
    </location>
    <ligand>
        <name>FAD</name>
        <dbReference type="ChEBI" id="CHEBI:57692"/>
    </ligand>
</feature>
<evidence type="ECO:0000256" key="7">
    <source>
        <dbReference type="PIRSR" id="PIRSR000189-1"/>
    </source>
</evidence>
<dbReference type="OrthoDB" id="2015447at2759"/>
<dbReference type="Proteomes" id="UP000285301">
    <property type="component" value="Unassembled WGS sequence"/>
</dbReference>
<comment type="subcellular location">
    <subcellularLocation>
        <location evidence="2">Peroxisome matrix</location>
    </subcellularLocation>
</comment>
<evidence type="ECO:0000256" key="3">
    <source>
        <dbReference type="ARBA" id="ARBA00006730"/>
    </source>
</evidence>
<dbReference type="InterPro" id="IPR006181">
    <property type="entry name" value="D-amino_acid_oxidase_CS"/>
</dbReference>
<dbReference type="InterPro" id="IPR023209">
    <property type="entry name" value="DAO"/>
</dbReference>
<dbReference type="EMBL" id="NCKU01007601">
    <property type="protein sequence ID" value="RWS02526.1"/>
    <property type="molecule type" value="Genomic_DNA"/>
</dbReference>
<evidence type="ECO:0000313" key="10">
    <source>
        <dbReference type="EMBL" id="RWS02526.1"/>
    </source>
</evidence>
<reference evidence="10" key="2">
    <citation type="submission" date="2018-11" db="EMBL/GenBank/DDBJ databases">
        <title>Trombidioid mite genomics.</title>
        <authorList>
            <person name="Dong X."/>
        </authorList>
    </citation>
    <scope>NUCLEOTIDE SEQUENCE</scope>
    <source>
        <strain evidence="10">UoL-WK</strain>
    </source>
</reference>
<evidence type="ECO:0000256" key="6">
    <source>
        <dbReference type="ARBA" id="ARBA00023002"/>
    </source>
</evidence>
<feature type="binding site" evidence="7">
    <location>
        <begin position="323"/>
        <end position="328"/>
    </location>
    <ligand>
        <name>FAD</name>
        <dbReference type="ChEBI" id="CHEBI:57692"/>
    </ligand>
</feature>
<dbReference type="SUPFAM" id="SSF54373">
    <property type="entry name" value="FAD-linked reductases, C-terminal domain"/>
    <property type="match status" value="1"/>
</dbReference>
<evidence type="ECO:0000256" key="5">
    <source>
        <dbReference type="ARBA" id="ARBA00022827"/>
    </source>
</evidence>
<dbReference type="SUPFAM" id="SSF51971">
    <property type="entry name" value="Nucleotide-binding domain"/>
    <property type="match status" value="1"/>
</dbReference>
<dbReference type="PANTHER" id="PTHR11530">
    <property type="entry name" value="D-AMINO ACID OXIDASE"/>
    <property type="match status" value="1"/>
</dbReference>
<evidence type="ECO:0000256" key="4">
    <source>
        <dbReference type="ARBA" id="ARBA00022630"/>
    </source>
</evidence>
<protein>
    <submittedName>
        <fullName evidence="10">D-aspartate oxidase-like protein</fullName>
    </submittedName>
</protein>
<feature type="binding site" evidence="7">
    <location>
        <position position="324"/>
    </location>
    <ligand>
        <name>D-dopa</name>
        <dbReference type="ChEBI" id="CHEBI:149689"/>
    </ligand>
</feature>
<feature type="binding site" evidence="7">
    <location>
        <position position="201"/>
    </location>
    <ligand>
        <name>FAD</name>
        <dbReference type="ChEBI" id="CHEBI:57692"/>
    </ligand>
</feature>
<reference evidence="10 11" key="1">
    <citation type="journal article" date="2018" name="Gigascience">
        <title>Genomes of trombidid mites reveal novel predicted allergens and laterally-transferred genes associated with secondary metabolism.</title>
        <authorList>
            <person name="Dong X."/>
            <person name="Chaisiri K."/>
            <person name="Xia D."/>
            <person name="Armstrong S.D."/>
            <person name="Fang Y."/>
            <person name="Donnelly M.J."/>
            <person name="Kadowaki T."/>
            <person name="McGarry J.W."/>
            <person name="Darby A.C."/>
            <person name="Makepeace B.L."/>
        </authorList>
    </citation>
    <scope>NUCLEOTIDE SEQUENCE [LARGE SCALE GENOMIC DNA]</scope>
    <source>
        <strain evidence="10">UoL-WK</strain>
    </source>
</reference>
<comment type="cofactor">
    <cofactor evidence="1 7">
        <name>FAD</name>
        <dbReference type="ChEBI" id="CHEBI:57692"/>
    </cofactor>
</comment>
<sequence>MKLSSISLSSHDKPIIMDATNENVAVLGAGIIGVCSALCLVENEPNLNVTLISAKLSPDTTSDNSGGLIMPYLIGNVADERLNFWCKKTFDFLLNIYKSPFAVKAGVSLISAYALTEQEEDEAAYIKKGFINVRKLSEEEIRRFSAEYKHGYFVTTLYAECKMLLPFLMEKFKEKGGRIRVQTVEKLEQLMNEFDLVVNCTGLGSYELVSDKRLYPIRGQVLRVKAPWVKHCVMAGNNYVIPNTECVVLGGTKQKGEWNLAVDGEDHEHISQGCLKIFKNLQSAQTICESVCLRPYRDEPLLEMEIINFNGKRIPVIHNYGHGGCGVTLAWGCAQEVHHLVKKWLLTGVSSRTDSTFFSKL</sequence>
<dbReference type="GO" id="GO:0003884">
    <property type="term" value="F:D-amino-acid oxidase activity"/>
    <property type="evidence" value="ECO:0007669"/>
    <property type="project" value="InterPro"/>
</dbReference>
<keyword evidence="5 7" id="KW-0274">FAD</keyword>
<proteinExistence type="inferred from homology"/>
<dbReference type="GO" id="GO:0071949">
    <property type="term" value="F:FAD binding"/>
    <property type="evidence" value="ECO:0007669"/>
    <property type="project" value="InterPro"/>
</dbReference>
<evidence type="ECO:0000256" key="2">
    <source>
        <dbReference type="ARBA" id="ARBA00004253"/>
    </source>
</evidence>
<dbReference type="InterPro" id="IPR006076">
    <property type="entry name" value="FAD-dep_OxRdtase"/>
</dbReference>
<comment type="similarity">
    <text evidence="3">Belongs to the DAMOX/DASOX family.</text>
</comment>
<feature type="binding site" evidence="7">
    <location>
        <position position="184"/>
    </location>
    <ligand>
        <name>FAD</name>
        <dbReference type="ChEBI" id="CHEBI:57692"/>
    </ligand>
</feature>
<feature type="binding site" evidence="7">
    <location>
        <position position="294"/>
    </location>
    <ligand>
        <name>D-dopa</name>
        <dbReference type="ChEBI" id="CHEBI:149689"/>
    </ligand>
</feature>
<dbReference type="AlphaFoldDB" id="A0A3S3NMQ8"/>
<keyword evidence="11" id="KW-1185">Reference proteome</keyword>
<dbReference type="Pfam" id="PF01266">
    <property type="entry name" value="DAO"/>
    <property type="match status" value="1"/>
</dbReference>
<dbReference type="GO" id="GO:0019478">
    <property type="term" value="P:D-amino acid catabolic process"/>
    <property type="evidence" value="ECO:0007669"/>
    <property type="project" value="TreeGrafter"/>
</dbReference>
<comment type="caution">
    <text evidence="10">The sequence shown here is derived from an EMBL/GenBank/DDBJ whole genome shotgun (WGS) entry which is preliminary data.</text>
</comment>
<dbReference type="Gene3D" id="3.40.50.720">
    <property type="entry name" value="NAD(P)-binding Rossmann-like Domain"/>
    <property type="match status" value="1"/>
</dbReference>
<evidence type="ECO:0000259" key="8">
    <source>
        <dbReference type="Pfam" id="PF01266"/>
    </source>
</evidence>
<dbReference type="PANTHER" id="PTHR11530:SF11">
    <property type="entry name" value="D-ASPARTATE OXIDASE"/>
    <property type="match status" value="1"/>
</dbReference>
<feature type="binding site" evidence="7">
    <location>
        <position position="239"/>
    </location>
    <ligand>
        <name>D-dopa</name>
        <dbReference type="ChEBI" id="CHEBI:149689"/>
    </ligand>
</feature>
<accession>A0A3S3NMQ8</accession>
<dbReference type="EMBL" id="NCKU01007646">
    <property type="protein sequence ID" value="RWS02488.1"/>
    <property type="molecule type" value="Genomic_DNA"/>
</dbReference>
<feature type="domain" description="FAD dependent oxidoreductase" evidence="8">
    <location>
        <begin position="24"/>
        <end position="337"/>
    </location>
</feature>
<gene>
    <name evidence="10" type="ORF">B4U79_04516</name>
    <name evidence="9" type="ORF">B4U79_10998</name>
</gene>
<dbReference type="GO" id="GO:0005782">
    <property type="term" value="C:peroxisomal matrix"/>
    <property type="evidence" value="ECO:0007669"/>
    <property type="project" value="UniProtKB-SubCell"/>
</dbReference>
<evidence type="ECO:0000313" key="9">
    <source>
        <dbReference type="EMBL" id="RWS02488.1"/>
    </source>
</evidence>
<dbReference type="Gene3D" id="3.30.9.10">
    <property type="entry name" value="D-Amino Acid Oxidase, subunit A, domain 2"/>
    <property type="match status" value="1"/>
</dbReference>
<evidence type="ECO:0000256" key="1">
    <source>
        <dbReference type="ARBA" id="ARBA00001974"/>
    </source>
</evidence>
<evidence type="ECO:0000313" key="11">
    <source>
        <dbReference type="Proteomes" id="UP000285301"/>
    </source>
</evidence>
<keyword evidence="6" id="KW-0560">Oxidoreductase</keyword>
<keyword evidence="4" id="KW-0285">Flavoprotein</keyword>
<dbReference type="PIRSF" id="PIRSF000189">
    <property type="entry name" value="D-aa_oxidase"/>
    <property type="match status" value="1"/>
</dbReference>
<name>A0A3S3NMQ8_9ACAR</name>
<dbReference type="STRING" id="1965070.A0A3S3NMQ8"/>